<proteinExistence type="inferred from homology"/>
<sequence length="654" mass="73286">MIFVVLQNNTISFVFNVVCGFGRHVEKQWKVVKYSLKNNVNSEEATLKVKMCTGFVGSIVSLDCGETLGTYQGLVSKIDESTQMVSITQAYRNGVKCDVQGITISGSDIKELKIIKNKEEAVLKEATPSKLLTVSYNSECPSPVKVCSLETFIFPQDNGPNVQNSAPRNGQRKNGYKQTSNGQRISPSNGQRISPSNGLRVSPPNGQRISPPNGQRISPLNTQRLSPPNVGYNNRQSPANGQYQQRYSPNEFINGNGNRKSPPNANGKYKARYSPNNILQERNHTPTYDNGRNADSYTPTKEDQAMRPRLNSATENRNKKQSTPRKIDFRKRSQSRDDCCFSAPTQSCMDEFDFEKNLALFDKKAVFQEIENSGPEITRANEPKKPLKYRHDENVLETKKSVLQQIKVPNGHGMSQLFVTDTGLVVPSISPDLRSRLFSTAEKFGFTQERQIEMVGRSASEMVLQLLGGPHRLNPNNGHQVPTVVLLCGPHLQGTQAINCARHLSNHNVNVYLVLPNFIKMNKYMEEELKLFAFCDGNRISNLKDLPLGSVDIIINALDNQETPNLKDQVWYKTLVEWANQNRAPVLAMDPPVESNSVRAKWCLSIGLPLNMVMQSSQLYLCDLGFSKKVFAEVGIKYLSPFSHKFTIPLHPKE</sequence>
<reference evidence="8" key="1">
    <citation type="submission" date="2018-11" db="EMBL/GenBank/DDBJ databases">
        <authorList>
            <person name="Alioto T."/>
            <person name="Alioto T."/>
        </authorList>
    </citation>
    <scope>NUCLEOTIDE SEQUENCE</scope>
</reference>
<feature type="compositionally biased region" description="Polar residues" evidence="5">
    <location>
        <begin position="176"/>
        <end position="264"/>
    </location>
</feature>
<gene>
    <name evidence="8" type="ORF">MGAL_10B083632</name>
</gene>
<organism evidence="8 9">
    <name type="scientific">Mytilus galloprovincialis</name>
    <name type="common">Mediterranean mussel</name>
    <dbReference type="NCBI Taxonomy" id="29158"/>
    <lineage>
        <taxon>Eukaryota</taxon>
        <taxon>Metazoa</taxon>
        <taxon>Spiralia</taxon>
        <taxon>Lophotrochozoa</taxon>
        <taxon>Mollusca</taxon>
        <taxon>Bivalvia</taxon>
        <taxon>Autobranchia</taxon>
        <taxon>Pteriomorphia</taxon>
        <taxon>Mytilida</taxon>
        <taxon>Mytiloidea</taxon>
        <taxon>Mytilidae</taxon>
        <taxon>Mytilinae</taxon>
        <taxon>Mytilus</taxon>
    </lineage>
</organism>
<evidence type="ECO:0000256" key="4">
    <source>
        <dbReference type="ARBA" id="ARBA00022490"/>
    </source>
</evidence>
<evidence type="ECO:0000313" key="8">
    <source>
        <dbReference type="EMBL" id="VDI10586.1"/>
    </source>
</evidence>
<keyword evidence="9" id="KW-1185">Reference proteome</keyword>
<evidence type="ECO:0000313" key="9">
    <source>
        <dbReference type="Proteomes" id="UP000596742"/>
    </source>
</evidence>
<dbReference type="Proteomes" id="UP000596742">
    <property type="component" value="Unassembled WGS sequence"/>
</dbReference>
<dbReference type="Gene3D" id="3.40.50.10260">
    <property type="entry name" value="YjeF N-terminal domain"/>
    <property type="match status" value="1"/>
</dbReference>
<accession>A0A8B6CV70</accession>
<dbReference type="EMBL" id="UYJE01002414">
    <property type="protein sequence ID" value="VDI10586.1"/>
    <property type="molecule type" value="Genomic_DNA"/>
</dbReference>
<dbReference type="InterPro" id="IPR004443">
    <property type="entry name" value="YjeF_N_dom"/>
</dbReference>
<dbReference type="FunFam" id="2.30.30.100:FF:000026">
    <property type="entry name" value="Enhancer of mRNA-decapping protein 3"/>
    <property type="match status" value="1"/>
</dbReference>
<comment type="caution">
    <text evidence="8">The sequence shown here is derived from an EMBL/GenBank/DDBJ whole genome shotgun (WGS) entry which is preliminary data.</text>
</comment>
<dbReference type="Pfam" id="PF03853">
    <property type="entry name" value="YjeF_N"/>
    <property type="match status" value="1"/>
</dbReference>
<dbReference type="SMART" id="SM01199">
    <property type="entry name" value="FDF"/>
    <property type="match status" value="1"/>
</dbReference>
<dbReference type="GO" id="GO:0000932">
    <property type="term" value="C:P-body"/>
    <property type="evidence" value="ECO:0007669"/>
    <property type="project" value="UniProtKB-SubCell"/>
</dbReference>
<dbReference type="PANTHER" id="PTHR13612:SF0">
    <property type="entry name" value="ENHANCER OF MRNA-DECAPPING PROTEIN 3"/>
    <property type="match status" value="1"/>
</dbReference>
<dbReference type="PROSITE" id="PS51512">
    <property type="entry name" value="DFDF"/>
    <property type="match status" value="1"/>
</dbReference>
<feature type="domain" description="YjeF N-terminal" evidence="6">
    <location>
        <begin position="433"/>
        <end position="632"/>
    </location>
</feature>
<dbReference type="PROSITE" id="PS51385">
    <property type="entry name" value="YJEF_N"/>
    <property type="match status" value="1"/>
</dbReference>
<feature type="region of interest" description="Disordered" evidence="5">
    <location>
        <begin position="157"/>
        <end position="338"/>
    </location>
</feature>
<dbReference type="InterPro" id="IPR025762">
    <property type="entry name" value="DFDF"/>
</dbReference>
<dbReference type="InterPro" id="IPR019050">
    <property type="entry name" value="FDF_dom"/>
</dbReference>
<dbReference type="SMART" id="SM01271">
    <property type="entry name" value="LSM14"/>
    <property type="match status" value="1"/>
</dbReference>
<evidence type="ECO:0000256" key="1">
    <source>
        <dbReference type="ARBA" id="ARBA00004201"/>
    </source>
</evidence>
<dbReference type="InterPro" id="IPR025609">
    <property type="entry name" value="Lsm14-like_N"/>
</dbReference>
<dbReference type="CDD" id="cd01737">
    <property type="entry name" value="LSm16_N"/>
    <property type="match status" value="1"/>
</dbReference>
<dbReference type="GO" id="GO:0031087">
    <property type="term" value="P:deadenylation-independent decapping of nuclear-transcribed mRNA"/>
    <property type="evidence" value="ECO:0007669"/>
    <property type="project" value="InterPro"/>
</dbReference>
<evidence type="ECO:0000259" key="7">
    <source>
        <dbReference type="PROSITE" id="PS51512"/>
    </source>
</evidence>
<feature type="compositionally biased region" description="Polar residues" evidence="5">
    <location>
        <begin position="158"/>
        <end position="168"/>
    </location>
</feature>
<dbReference type="PANTHER" id="PTHR13612">
    <property type="entry name" value="ENHANCER OF MRNA-DECAPPING PROTEIN 3"/>
    <property type="match status" value="1"/>
</dbReference>
<dbReference type="InterPro" id="IPR036652">
    <property type="entry name" value="YjeF_N_dom_sf"/>
</dbReference>
<dbReference type="GO" id="GO:0003729">
    <property type="term" value="F:mRNA binding"/>
    <property type="evidence" value="ECO:0007669"/>
    <property type="project" value="InterPro"/>
</dbReference>
<dbReference type="GO" id="GO:0033962">
    <property type="term" value="P:P-body assembly"/>
    <property type="evidence" value="ECO:0007669"/>
    <property type="project" value="TreeGrafter"/>
</dbReference>
<feature type="domain" description="DFDF" evidence="7">
    <location>
        <begin position="340"/>
        <end position="376"/>
    </location>
</feature>
<dbReference type="Gene3D" id="2.30.30.100">
    <property type="match status" value="1"/>
</dbReference>
<feature type="compositionally biased region" description="Basic and acidic residues" evidence="5">
    <location>
        <begin position="325"/>
        <end position="338"/>
    </location>
</feature>
<dbReference type="Pfam" id="PF12701">
    <property type="entry name" value="LSM14"/>
    <property type="match status" value="1"/>
</dbReference>
<comment type="subcellular location">
    <subcellularLocation>
        <location evidence="1">Cytoplasm</location>
        <location evidence="1">P-body</location>
    </subcellularLocation>
</comment>
<dbReference type="OrthoDB" id="10030313at2759"/>
<dbReference type="Pfam" id="PF09532">
    <property type="entry name" value="FDF"/>
    <property type="match status" value="1"/>
</dbReference>
<evidence type="ECO:0000256" key="2">
    <source>
        <dbReference type="ARBA" id="ARBA00006610"/>
    </source>
</evidence>
<evidence type="ECO:0000259" key="6">
    <source>
        <dbReference type="PROSITE" id="PS51385"/>
    </source>
</evidence>
<keyword evidence="4" id="KW-0963">Cytoplasm</keyword>
<evidence type="ECO:0000256" key="5">
    <source>
        <dbReference type="SAM" id="MobiDB-lite"/>
    </source>
</evidence>
<dbReference type="SUPFAM" id="SSF64153">
    <property type="entry name" value="YjeF N-terminal domain-like"/>
    <property type="match status" value="1"/>
</dbReference>
<dbReference type="AlphaFoldDB" id="A0A8B6CV70"/>
<comment type="similarity">
    <text evidence="2">Belongs to the EDC3 family.</text>
</comment>
<protein>
    <recommendedName>
        <fullName evidence="3">Enhancer of mRNA-decapping protein 3</fullName>
    </recommendedName>
</protein>
<feature type="compositionally biased region" description="Polar residues" evidence="5">
    <location>
        <begin position="274"/>
        <end position="299"/>
    </location>
</feature>
<dbReference type="InterPro" id="IPR034107">
    <property type="entry name" value="Lsm16_N"/>
</dbReference>
<name>A0A8B6CV70_MYTGA</name>
<evidence type="ECO:0000256" key="3">
    <source>
        <dbReference type="ARBA" id="ARBA00015797"/>
    </source>
</evidence>